<accession>A0ABM9NJ39</accession>
<keyword evidence="2" id="KW-1185">Reference proteome</keyword>
<gene>
    <name evidence="1" type="ORF">MECH1_V1_1877</name>
</gene>
<evidence type="ECO:0000313" key="2">
    <source>
        <dbReference type="Proteomes" id="UP001497493"/>
    </source>
</evidence>
<evidence type="ECO:0000313" key="1">
    <source>
        <dbReference type="EMBL" id="CAL1240653.1"/>
    </source>
</evidence>
<dbReference type="EMBL" id="OZ026884">
    <property type="protein sequence ID" value="CAL1240653.1"/>
    <property type="molecule type" value="Genomic_DNA"/>
</dbReference>
<proteinExistence type="predicted"/>
<dbReference type="Proteomes" id="UP001497493">
    <property type="component" value="Chromosome"/>
</dbReference>
<organism evidence="1 2">
    <name type="scientific">Candidatus Methylocalor cossyra</name>
    <dbReference type="NCBI Taxonomy" id="3108543"/>
    <lineage>
        <taxon>Bacteria</taxon>
        <taxon>Pseudomonadati</taxon>
        <taxon>Pseudomonadota</taxon>
        <taxon>Gammaproteobacteria</taxon>
        <taxon>Methylococcales</taxon>
        <taxon>Methylococcaceae</taxon>
        <taxon>Candidatus Methylocalor</taxon>
    </lineage>
</organism>
<evidence type="ECO:0008006" key="3">
    <source>
        <dbReference type="Google" id="ProtNLM"/>
    </source>
</evidence>
<protein>
    <recommendedName>
        <fullName evidence="3">Transposase</fullName>
    </recommendedName>
</protein>
<sequence length="26" mass="3022">MTHTVSEVGRLALDHRYVCQYINMQG</sequence>
<name>A0ABM9NJ39_9GAMM</name>
<reference evidence="1 2" key="1">
    <citation type="submission" date="2024-04" db="EMBL/GenBank/DDBJ databases">
        <authorList>
            <person name="Cremers G."/>
        </authorList>
    </citation>
    <scope>NUCLEOTIDE SEQUENCE [LARGE SCALE GENOMIC DNA]</scope>
    <source>
        <strain evidence="1">MeCH1-AG</strain>
    </source>
</reference>